<feature type="region of interest" description="Disordered" evidence="8">
    <location>
        <begin position="1"/>
        <end position="179"/>
    </location>
</feature>
<dbReference type="SMART" id="SM00360">
    <property type="entry name" value="RRM"/>
    <property type="match status" value="2"/>
</dbReference>
<dbReference type="OrthoDB" id="442677at2759"/>
<feature type="compositionally biased region" description="Acidic residues" evidence="8">
    <location>
        <begin position="169"/>
        <end position="179"/>
    </location>
</feature>
<dbReference type="GO" id="GO:0005730">
    <property type="term" value="C:nucleolus"/>
    <property type="evidence" value="ECO:0007669"/>
    <property type="project" value="UniProtKB-SubCell"/>
</dbReference>
<evidence type="ECO:0000256" key="1">
    <source>
        <dbReference type="ARBA" id="ARBA00002475"/>
    </source>
</evidence>
<feature type="compositionally biased region" description="Low complexity" evidence="8">
    <location>
        <begin position="47"/>
        <end position="58"/>
    </location>
</feature>
<evidence type="ECO:0000259" key="9">
    <source>
        <dbReference type="PROSITE" id="PS50102"/>
    </source>
</evidence>
<evidence type="ECO:0000256" key="2">
    <source>
        <dbReference type="ARBA" id="ARBA00004604"/>
    </source>
</evidence>
<feature type="region of interest" description="Disordered" evidence="8">
    <location>
        <begin position="419"/>
        <end position="454"/>
    </location>
</feature>
<protein>
    <recommendedName>
        <fullName evidence="4">Nucleolar protein 12</fullName>
    </recommendedName>
</protein>
<feature type="compositionally biased region" description="Basic residues" evidence="8">
    <location>
        <begin position="511"/>
        <end position="533"/>
    </location>
</feature>
<evidence type="ECO:0000256" key="6">
    <source>
        <dbReference type="ARBA" id="ARBA00023242"/>
    </source>
</evidence>
<keyword evidence="6" id="KW-0539">Nucleus</keyword>
<keyword evidence="11" id="KW-1185">Reference proteome</keyword>
<feature type="compositionally biased region" description="Basic and acidic residues" evidence="8">
    <location>
        <begin position="105"/>
        <end position="126"/>
    </location>
</feature>
<sequence length="533" mass="59608">MGRVKEKPARVHKIESVKEAIQEPSPTLDPALKALFDSSIPREPLKSTKSSQSSSNLSEYPGKSLDRKNKIGNVEFVDSGKERDSDSDTDLSIVPPPSKKRKRADRKEEIEDRYLKRLALEDEKDRIAKKRSRQNTNQRTDQDKVNTDIDESQDDQDSSHENVTRSIQVEDEDNDEGVDTEPYEIPQHESVMAARSTTEVDKAARTVFLGNVSTEAIKSKAAKRVLLEHLASFASEMKDSPDHKIESIRFRSTAFSDSSIPKKAAFAKQQFMDTTTKGTNAYVVYSTTAAAREATKRLNGTVILSRHLRVDSVAHPAAIDHQRCVFVGNLGFVDDENNIRANETEDGQKRPKAKEAADIEEGLWVHFAKAGPVEGVRVVRDRTTRVGKGIAYVQFKDPNSVEKALLMNEKKFPPMLPRKLRVSRAKKPRKTSTRSTTEVPRAGTNATHPSKRPAKLFSLAGRADRMLGRAGAHHMRKELKHGSGALKSRKDIVFEGHRAVPNRGPASTKDGKKKRRDRRTTRSTAHRSQAGRK</sequence>
<dbReference type="InterPro" id="IPR035979">
    <property type="entry name" value="RBD_domain_sf"/>
</dbReference>
<comment type="subcellular location">
    <subcellularLocation>
        <location evidence="2">Nucleus</location>
        <location evidence="2">Nucleolus</location>
    </subcellularLocation>
</comment>
<feature type="domain" description="RRM" evidence="9">
    <location>
        <begin position="323"/>
        <end position="427"/>
    </location>
</feature>
<reference evidence="10" key="1">
    <citation type="submission" date="2021-03" db="EMBL/GenBank/DDBJ databases">
        <authorList>
            <person name="Tagirdzhanova G."/>
        </authorList>
    </citation>
    <scope>NUCLEOTIDE SEQUENCE</scope>
</reference>
<dbReference type="InterPro" id="IPR012677">
    <property type="entry name" value="Nucleotide-bd_a/b_plait_sf"/>
</dbReference>
<evidence type="ECO:0000256" key="3">
    <source>
        <dbReference type="ARBA" id="ARBA00007077"/>
    </source>
</evidence>
<dbReference type="GO" id="GO:0019843">
    <property type="term" value="F:rRNA binding"/>
    <property type="evidence" value="ECO:0007669"/>
    <property type="project" value="TreeGrafter"/>
</dbReference>
<comment type="function">
    <text evidence="1">Involved in pre-25S rRNA processing.</text>
</comment>
<evidence type="ECO:0000256" key="4">
    <source>
        <dbReference type="ARBA" id="ARBA00015520"/>
    </source>
</evidence>
<dbReference type="GO" id="GO:0000463">
    <property type="term" value="P:maturation of LSU-rRNA from tricistronic rRNA transcript (SSU-rRNA, 5.8S rRNA, LSU-rRNA)"/>
    <property type="evidence" value="ECO:0007669"/>
    <property type="project" value="TreeGrafter"/>
</dbReference>
<evidence type="ECO:0000313" key="10">
    <source>
        <dbReference type="EMBL" id="CAF9922683.1"/>
    </source>
</evidence>
<dbReference type="PANTHER" id="PTHR23236:SF25">
    <property type="entry name" value="RNA-BINDING PROTEIN 34"/>
    <property type="match status" value="1"/>
</dbReference>
<organism evidence="10 11">
    <name type="scientific">Gomphillus americanus</name>
    <dbReference type="NCBI Taxonomy" id="1940652"/>
    <lineage>
        <taxon>Eukaryota</taxon>
        <taxon>Fungi</taxon>
        <taxon>Dikarya</taxon>
        <taxon>Ascomycota</taxon>
        <taxon>Pezizomycotina</taxon>
        <taxon>Lecanoromycetes</taxon>
        <taxon>OSLEUM clade</taxon>
        <taxon>Ostropomycetidae</taxon>
        <taxon>Ostropales</taxon>
        <taxon>Graphidaceae</taxon>
        <taxon>Gomphilloideae</taxon>
        <taxon>Gomphillus</taxon>
    </lineage>
</organism>
<comment type="similarity">
    <text evidence="3">Belongs to the RRM RBM34 family.</text>
</comment>
<dbReference type="SUPFAM" id="SSF54928">
    <property type="entry name" value="RNA-binding domain, RBD"/>
    <property type="match status" value="2"/>
</dbReference>
<name>A0A8H3FDZ4_9LECA</name>
<accession>A0A8H3FDZ4</accession>
<feature type="compositionally biased region" description="Basic residues" evidence="8">
    <location>
        <begin position="419"/>
        <end position="432"/>
    </location>
</feature>
<evidence type="ECO:0000256" key="5">
    <source>
        <dbReference type="ARBA" id="ARBA00022884"/>
    </source>
</evidence>
<dbReference type="InterPro" id="IPR000504">
    <property type="entry name" value="RRM_dom"/>
</dbReference>
<feature type="compositionally biased region" description="Basic and acidic residues" evidence="8">
    <location>
        <begin position="1"/>
        <end position="21"/>
    </location>
</feature>
<keyword evidence="5 7" id="KW-0694">RNA-binding</keyword>
<gene>
    <name evidence="10" type="ORF">GOMPHAMPRED_002643</name>
</gene>
<dbReference type="Proteomes" id="UP000664169">
    <property type="component" value="Unassembled WGS sequence"/>
</dbReference>
<proteinExistence type="inferred from homology"/>
<evidence type="ECO:0000256" key="7">
    <source>
        <dbReference type="PROSITE-ProRule" id="PRU00176"/>
    </source>
</evidence>
<comment type="caution">
    <text evidence="10">The sequence shown here is derived from an EMBL/GenBank/DDBJ whole genome shotgun (WGS) entry which is preliminary data.</text>
</comment>
<feature type="region of interest" description="Disordered" evidence="8">
    <location>
        <begin position="471"/>
        <end position="533"/>
    </location>
</feature>
<dbReference type="Gene3D" id="3.30.70.330">
    <property type="match status" value="2"/>
</dbReference>
<dbReference type="PROSITE" id="PS50102">
    <property type="entry name" value="RRM"/>
    <property type="match status" value="1"/>
</dbReference>
<evidence type="ECO:0000256" key="8">
    <source>
        <dbReference type="SAM" id="MobiDB-lite"/>
    </source>
</evidence>
<dbReference type="Pfam" id="PF00076">
    <property type="entry name" value="RRM_1"/>
    <property type="match status" value="1"/>
</dbReference>
<dbReference type="EMBL" id="CAJPDQ010000018">
    <property type="protein sequence ID" value="CAF9922683.1"/>
    <property type="molecule type" value="Genomic_DNA"/>
</dbReference>
<feature type="compositionally biased region" description="Basic and acidic residues" evidence="8">
    <location>
        <begin position="488"/>
        <end position="498"/>
    </location>
</feature>
<dbReference type="AlphaFoldDB" id="A0A8H3FDZ4"/>
<dbReference type="PANTHER" id="PTHR23236">
    <property type="entry name" value="EUKARYOTIC TRANSLATION INITIATION FACTOR 4B/4H"/>
    <property type="match status" value="1"/>
</dbReference>
<evidence type="ECO:0000313" key="11">
    <source>
        <dbReference type="Proteomes" id="UP000664169"/>
    </source>
</evidence>